<dbReference type="SUPFAM" id="SSF52540">
    <property type="entry name" value="P-loop containing nucleoside triphosphate hydrolases"/>
    <property type="match status" value="1"/>
</dbReference>
<dbReference type="Pfam" id="PF00005">
    <property type="entry name" value="ABC_tran"/>
    <property type="match status" value="1"/>
</dbReference>
<dbReference type="CDD" id="cd03214">
    <property type="entry name" value="ABC_Iron-Siderophores_B12_Hemin"/>
    <property type="match status" value="1"/>
</dbReference>
<feature type="domain" description="ABC transporter" evidence="5">
    <location>
        <begin position="2"/>
        <end position="238"/>
    </location>
</feature>
<dbReference type="InterPro" id="IPR017871">
    <property type="entry name" value="ABC_transporter-like_CS"/>
</dbReference>
<keyword evidence="2" id="KW-0547">Nucleotide-binding</keyword>
<dbReference type="Gene3D" id="3.40.50.300">
    <property type="entry name" value="P-loop containing nucleotide triphosphate hydrolases"/>
    <property type="match status" value="1"/>
</dbReference>
<evidence type="ECO:0000256" key="3">
    <source>
        <dbReference type="ARBA" id="ARBA00022840"/>
    </source>
</evidence>
<dbReference type="GO" id="GO:0005524">
    <property type="term" value="F:ATP binding"/>
    <property type="evidence" value="ECO:0007669"/>
    <property type="project" value="UniProtKB-KW"/>
</dbReference>
<dbReference type="SMART" id="SM00382">
    <property type="entry name" value="AAA"/>
    <property type="match status" value="1"/>
</dbReference>
<dbReference type="InterPro" id="IPR027417">
    <property type="entry name" value="P-loop_NTPase"/>
</dbReference>
<dbReference type="GO" id="GO:0016887">
    <property type="term" value="F:ATP hydrolysis activity"/>
    <property type="evidence" value="ECO:0007669"/>
    <property type="project" value="InterPro"/>
</dbReference>
<dbReference type="FunFam" id="3.40.50.300:FF:000134">
    <property type="entry name" value="Iron-enterobactin ABC transporter ATP-binding protein"/>
    <property type="match status" value="1"/>
</dbReference>
<evidence type="ECO:0000259" key="5">
    <source>
        <dbReference type="PROSITE" id="PS50893"/>
    </source>
</evidence>
<keyword evidence="1" id="KW-0813">Transport</keyword>
<dbReference type="EMBL" id="KC246869">
    <property type="protein sequence ID" value="AHF26161.1"/>
    <property type="molecule type" value="Genomic_DNA"/>
</dbReference>
<dbReference type="PANTHER" id="PTHR42794">
    <property type="entry name" value="HEMIN IMPORT ATP-BINDING PROTEIN HMUV"/>
    <property type="match status" value="1"/>
</dbReference>
<protein>
    <submittedName>
        <fullName evidence="6">Iron compound ABC transporter ATP-binding protein</fullName>
    </submittedName>
</protein>
<dbReference type="InterPro" id="IPR003439">
    <property type="entry name" value="ABC_transporter-like_ATP-bd"/>
</dbReference>
<evidence type="ECO:0000256" key="2">
    <source>
        <dbReference type="ARBA" id="ARBA00022741"/>
    </source>
</evidence>
<organism evidence="6">
    <name type="scientific">uncultured bacterium Contigcl_1774</name>
    <dbReference type="NCBI Taxonomy" id="1393661"/>
    <lineage>
        <taxon>Bacteria</taxon>
        <taxon>environmental samples</taxon>
    </lineage>
</organism>
<keyword evidence="4" id="KW-1278">Translocase</keyword>
<accession>W0FMI2</accession>
<dbReference type="AlphaFoldDB" id="W0FMI2"/>
<dbReference type="InterPro" id="IPR003593">
    <property type="entry name" value="AAA+_ATPase"/>
</dbReference>
<dbReference type="PROSITE" id="PS50893">
    <property type="entry name" value="ABC_TRANSPORTER_2"/>
    <property type="match status" value="1"/>
</dbReference>
<reference evidence="6" key="1">
    <citation type="journal article" date="2013" name="PLoS ONE">
        <title>Metagenomic insights into the carbohydrate-active enzymes carried by the microorganisms adhering to solid digesta in the rumen of cows.</title>
        <authorList>
            <person name="Wang L."/>
            <person name="Hatem A."/>
            <person name="Catalyurek U.V."/>
            <person name="Morrison M."/>
            <person name="Yu Z."/>
        </authorList>
    </citation>
    <scope>NUCLEOTIDE SEQUENCE</scope>
</reference>
<evidence type="ECO:0000313" key="6">
    <source>
        <dbReference type="EMBL" id="AHF26161.1"/>
    </source>
</evidence>
<evidence type="ECO:0000256" key="4">
    <source>
        <dbReference type="ARBA" id="ARBA00022967"/>
    </source>
</evidence>
<name>W0FMI2_9BACT</name>
<keyword evidence="3 6" id="KW-0067">ATP-binding</keyword>
<proteinExistence type="predicted"/>
<sequence>MLEAKRLTVRYGEKTVLKDLSLQVREGEWWTVVGPNGAGKSTLAGALGKSVSYEGTVTLEGKDIREIPQQEYARKVGVLSQNHSAVYGFTVEEVVSLGRYARYTGFLRKGDPDGAEKIDGALKLTGLADMRKRNMLTLSGGECQRVFLAQVLCQDPEILILDEPANHLDLPFQQELFSLIGEWLKAPGRAVITVMHDLSLARKYGTHALLLNKGQCAGQGKASEVLTPEALQDVYDMDVYGWMRELLETWK</sequence>
<dbReference type="PANTHER" id="PTHR42794:SF1">
    <property type="entry name" value="HEMIN IMPORT ATP-BINDING PROTEIN HMUV"/>
    <property type="match status" value="1"/>
</dbReference>
<evidence type="ECO:0000256" key="1">
    <source>
        <dbReference type="ARBA" id="ARBA00022448"/>
    </source>
</evidence>
<dbReference type="PROSITE" id="PS00211">
    <property type="entry name" value="ABC_TRANSPORTER_1"/>
    <property type="match status" value="1"/>
</dbReference>